<organism evidence="1 2">
    <name type="scientific">Haloferula chungangensis</name>
    <dbReference type="NCBI Taxonomy" id="1048331"/>
    <lineage>
        <taxon>Bacteria</taxon>
        <taxon>Pseudomonadati</taxon>
        <taxon>Verrucomicrobiota</taxon>
        <taxon>Verrucomicrobiia</taxon>
        <taxon>Verrucomicrobiales</taxon>
        <taxon>Verrucomicrobiaceae</taxon>
        <taxon>Haloferula</taxon>
    </lineage>
</organism>
<dbReference type="RefSeq" id="WP_379708928.1">
    <property type="nucleotide sequence ID" value="NZ_JBHTBS010000001.1"/>
</dbReference>
<gene>
    <name evidence="1" type="ORF">ACFQY0_02960</name>
</gene>
<sequence>MSLISRNAEVTTTLQQSEWQRLAAEHRRRAERWTVPARQRHTHGVPHPIEDFLFTYYSFTLGKLETWHPPFGCSLEASDKMAPQFERAPYRRDGQQIFADPSALSEKAVARLVWIRELLVQTQNRTPNFSCHGIHEWAMVYRGHEIRHEASTPLRLRQSEIDAIVESRPIACSHFDAFRHFSPDARAFNRFQPSLDARPHLEQPGCVHANMDLYKWASKCMPWIGSELHIECFELAIRLRELDMRASPYDLTAYGHRPIAIETAEGRREYEALQKQLASEARPLREKLIGHLDPLLSIVQRSPGSCHAAAGALRPGA</sequence>
<accession>A0ABW2L3J5</accession>
<protein>
    <submittedName>
        <fullName evidence="1">3-methyladenine DNA glycosylase</fullName>
    </submittedName>
</protein>
<dbReference type="EMBL" id="JBHTBS010000001">
    <property type="protein sequence ID" value="MFC7336125.1"/>
    <property type="molecule type" value="Genomic_DNA"/>
</dbReference>
<evidence type="ECO:0000313" key="2">
    <source>
        <dbReference type="Proteomes" id="UP001596472"/>
    </source>
</evidence>
<comment type="caution">
    <text evidence="1">The sequence shown here is derived from an EMBL/GenBank/DDBJ whole genome shotgun (WGS) entry which is preliminary data.</text>
</comment>
<name>A0ABW2L3J5_9BACT</name>
<reference evidence="2" key="1">
    <citation type="journal article" date="2019" name="Int. J. Syst. Evol. Microbiol.">
        <title>The Global Catalogue of Microorganisms (GCM) 10K type strain sequencing project: providing services to taxonomists for standard genome sequencing and annotation.</title>
        <authorList>
            <consortium name="The Broad Institute Genomics Platform"/>
            <consortium name="The Broad Institute Genome Sequencing Center for Infectious Disease"/>
            <person name="Wu L."/>
            <person name="Ma J."/>
        </authorList>
    </citation>
    <scope>NUCLEOTIDE SEQUENCE [LARGE SCALE GENOMIC DNA]</scope>
    <source>
        <strain evidence="2">CGMCC 4.1467</strain>
    </source>
</reference>
<evidence type="ECO:0000313" key="1">
    <source>
        <dbReference type="EMBL" id="MFC7336125.1"/>
    </source>
</evidence>
<proteinExistence type="predicted"/>
<dbReference type="Proteomes" id="UP001596472">
    <property type="component" value="Unassembled WGS sequence"/>
</dbReference>
<keyword evidence="2" id="KW-1185">Reference proteome</keyword>